<comment type="function">
    <text evidence="1">Lytic transglycosylase with a strong preference for naked glycan strands that lack stem peptides.</text>
</comment>
<dbReference type="GO" id="GO:0000270">
    <property type="term" value="P:peptidoglycan metabolic process"/>
    <property type="evidence" value="ECO:0007669"/>
    <property type="project" value="UniProtKB-UniRule"/>
</dbReference>
<dbReference type="GO" id="GO:0071555">
    <property type="term" value="P:cell wall organization"/>
    <property type="evidence" value="ECO:0007669"/>
    <property type="project" value="UniProtKB-KW"/>
</dbReference>
<dbReference type="PROSITE" id="PS51257">
    <property type="entry name" value="PROKAR_LIPOPROTEIN"/>
    <property type="match status" value="1"/>
</dbReference>
<dbReference type="GO" id="GO:0008932">
    <property type="term" value="F:lytic endotransglycosylase activity"/>
    <property type="evidence" value="ECO:0007669"/>
    <property type="project" value="UniProtKB-UniRule"/>
</dbReference>
<dbReference type="InterPro" id="IPR034718">
    <property type="entry name" value="RlpA"/>
</dbReference>
<reference evidence="3 4" key="1">
    <citation type="submission" date="2016-10" db="EMBL/GenBank/DDBJ databases">
        <authorList>
            <person name="de Groot N.N."/>
        </authorList>
    </citation>
    <scope>NUCLEOTIDE SEQUENCE [LARGE SCALE GENOMIC DNA]</scope>
    <source>
        <strain evidence="3 4">Nm146</strain>
    </source>
</reference>
<evidence type="ECO:0000313" key="3">
    <source>
        <dbReference type="EMBL" id="SFM27920.1"/>
    </source>
</evidence>
<dbReference type="RefSeq" id="WP_090668181.1">
    <property type="nucleotide sequence ID" value="NZ_FOUF01000011.1"/>
</dbReference>
<keyword evidence="1" id="KW-0456">Lyase</keyword>
<dbReference type="CDD" id="cd22268">
    <property type="entry name" value="DPBB_RlpA-like"/>
    <property type="match status" value="1"/>
</dbReference>
<evidence type="ECO:0000256" key="2">
    <source>
        <dbReference type="RuleBase" id="RU003495"/>
    </source>
</evidence>
<keyword evidence="1" id="KW-0564">Palmitate</keyword>
<dbReference type="EC" id="4.2.2.-" evidence="1"/>
<protein>
    <recommendedName>
        <fullName evidence="1">Endolytic peptidoglycan transglycosylase RlpA</fullName>
        <ecNumber evidence="1">4.2.2.-</ecNumber>
    </recommendedName>
</protein>
<keyword evidence="1" id="KW-0961">Cell wall biogenesis/degradation</keyword>
<dbReference type="HAMAP" id="MF_02071">
    <property type="entry name" value="RlpA"/>
    <property type="match status" value="1"/>
</dbReference>
<dbReference type="InterPro" id="IPR036908">
    <property type="entry name" value="RlpA-like_sf"/>
</dbReference>
<dbReference type="Gene3D" id="2.40.40.10">
    <property type="entry name" value="RlpA-like domain"/>
    <property type="match status" value="1"/>
</dbReference>
<organism evidence="3 4">
    <name type="scientific">Nitrosomonas nitrosa</name>
    <dbReference type="NCBI Taxonomy" id="52442"/>
    <lineage>
        <taxon>Bacteria</taxon>
        <taxon>Pseudomonadati</taxon>
        <taxon>Pseudomonadota</taxon>
        <taxon>Betaproteobacteria</taxon>
        <taxon>Nitrosomonadales</taxon>
        <taxon>Nitrosomonadaceae</taxon>
        <taxon>Nitrosomonas</taxon>
    </lineage>
</organism>
<keyword evidence="1 3" id="KW-0449">Lipoprotein</keyword>
<dbReference type="Proteomes" id="UP000199561">
    <property type="component" value="Unassembled WGS sequence"/>
</dbReference>
<dbReference type="EMBL" id="FOUF01000011">
    <property type="protein sequence ID" value="SFM27920.1"/>
    <property type="molecule type" value="Genomic_DNA"/>
</dbReference>
<dbReference type="GO" id="GO:0005886">
    <property type="term" value="C:plasma membrane"/>
    <property type="evidence" value="ECO:0007669"/>
    <property type="project" value="UniProtKB-SubCell"/>
</dbReference>
<comment type="subcellular location">
    <subcellularLocation>
        <location evidence="1">Cell membrane</location>
        <topology evidence="1">Lipid-anchor</topology>
    </subcellularLocation>
</comment>
<proteinExistence type="inferred from homology"/>
<dbReference type="AlphaFoldDB" id="A0A1I4PK32"/>
<dbReference type="Pfam" id="PF03330">
    <property type="entry name" value="DPBB_1"/>
    <property type="match status" value="1"/>
</dbReference>
<name>A0A1I4PK32_9PROT</name>
<accession>A0A1I4PK32</accession>
<keyword evidence="1" id="KW-0472">Membrane</keyword>
<dbReference type="SUPFAM" id="SSF50685">
    <property type="entry name" value="Barwin-like endoglucanases"/>
    <property type="match status" value="1"/>
</dbReference>
<keyword evidence="4" id="KW-1185">Reference proteome</keyword>
<dbReference type="NCBIfam" id="TIGR00413">
    <property type="entry name" value="rlpA"/>
    <property type="match status" value="1"/>
</dbReference>
<evidence type="ECO:0000313" key="4">
    <source>
        <dbReference type="Proteomes" id="UP000199561"/>
    </source>
</evidence>
<keyword evidence="1" id="KW-1003">Cell membrane</keyword>
<dbReference type="OrthoDB" id="9779128at2"/>
<comment type="similarity">
    <text evidence="1 2">Belongs to the RlpA family.</text>
</comment>
<dbReference type="InterPro" id="IPR012997">
    <property type="entry name" value="RplA"/>
</dbReference>
<dbReference type="PANTHER" id="PTHR34183:SF8">
    <property type="entry name" value="ENDOLYTIC PEPTIDOGLYCAN TRANSGLYCOSYLASE RLPA-RELATED"/>
    <property type="match status" value="1"/>
</dbReference>
<dbReference type="InterPro" id="IPR009009">
    <property type="entry name" value="RlpA-like_DPBB"/>
</dbReference>
<dbReference type="PANTHER" id="PTHR34183">
    <property type="entry name" value="ENDOLYTIC PEPTIDOGLYCAN TRANSGLYCOSYLASE RLPA"/>
    <property type="match status" value="1"/>
</dbReference>
<sequence length="234" mass="25841">MNRSGIGITILFLSACTTQPHHRDTLPLAPVNTESKSAQDAELPVESGYPLPNTPEKLDEETHLISAPPLHNAPQTEHWPSETGMATYYASDMEGRLTSSGEPYDPRQLTAAHRTLPLGSQIRVTNLKNQQHIIVRINDRWGGGGNRIINLSKQAALHLNFGSAGMIPVRLDMESLPSDFTAVPDEPIPRLPARQRNDTTTHPRFRQCQNEASILGLTGSFFRNHVIACLSRSK</sequence>
<evidence type="ECO:0000256" key="1">
    <source>
        <dbReference type="HAMAP-Rule" id="MF_02071"/>
    </source>
</evidence>
<gene>
    <name evidence="1" type="primary">rlpA</name>
    <name evidence="3" type="ORF">SAMN05421880_11165</name>
</gene>